<reference evidence="10 11" key="1">
    <citation type="submission" date="2014-04" db="EMBL/GenBank/DDBJ databases">
        <title>A new species of microsporidia sheds light on the evolution of extreme parasitism.</title>
        <authorList>
            <person name="Haag K.L."/>
            <person name="James T.Y."/>
            <person name="Larsson R."/>
            <person name="Schaer T.M."/>
            <person name="Refardt D."/>
            <person name="Pombert J.-F."/>
            <person name="Ebert D."/>
        </authorList>
    </citation>
    <scope>NUCLEOTIDE SEQUENCE [LARGE SCALE GENOMIC DNA]</scope>
    <source>
        <strain evidence="10 11">UGP3</strain>
        <tissue evidence="10">Spores</tissue>
    </source>
</reference>
<protein>
    <recommendedName>
        <fullName evidence="9">CAF1B/HIR1 beta-propeller domain-containing protein</fullName>
    </recommendedName>
</protein>
<evidence type="ECO:0000259" key="9">
    <source>
        <dbReference type="Pfam" id="PF24105"/>
    </source>
</evidence>
<name>A0A098VR77_9MICR</name>
<keyword evidence="2" id="KW-0853">WD repeat</keyword>
<evidence type="ECO:0000256" key="4">
    <source>
        <dbReference type="ARBA" id="ARBA00022763"/>
    </source>
</evidence>
<feature type="domain" description="CAF1B/HIR1 beta-propeller" evidence="9">
    <location>
        <begin position="13"/>
        <end position="343"/>
    </location>
</feature>
<keyword evidence="5" id="KW-0156">Chromatin regulator</keyword>
<proteinExistence type="predicted"/>
<dbReference type="RefSeq" id="XP_013237758.1">
    <property type="nucleotide sequence ID" value="XM_013382304.1"/>
</dbReference>
<evidence type="ECO:0000256" key="5">
    <source>
        <dbReference type="ARBA" id="ARBA00022853"/>
    </source>
</evidence>
<dbReference type="Gene3D" id="2.130.10.10">
    <property type="entry name" value="YVTN repeat-like/Quinoprotein amine dehydrogenase"/>
    <property type="match status" value="1"/>
</dbReference>
<comment type="caution">
    <text evidence="10">The sequence shown here is derived from an EMBL/GenBank/DDBJ whole genome shotgun (WGS) entry which is preliminary data.</text>
</comment>
<dbReference type="InterPro" id="IPR015943">
    <property type="entry name" value="WD40/YVTN_repeat-like_dom_sf"/>
</dbReference>
<dbReference type="PANTHER" id="PTHR15271">
    <property type="entry name" value="CHROMATIN ASSEMBLY FACTOR 1 SUBUNIT B"/>
    <property type="match status" value="1"/>
</dbReference>
<dbReference type="InterPro" id="IPR045145">
    <property type="entry name" value="PTHR15271"/>
</dbReference>
<dbReference type="GO" id="GO:0006281">
    <property type="term" value="P:DNA repair"/>
    <property type="evidence" value="ECO:0007669"/>
    <property type="project" value="UniProtKB-KW"/>
</dbReference>
<comment type="subcellular location">
    <subcellularLocation>
        <location evidence="1">Nucleus</location>
    </subcellularLocation>
</comment>
<dbReference type="SUPFAM" id="SSF50978">
    <property type="entry name" value="WD40 repeat-like"/>
    <property type="match status" value="1"/>
</dbReference>
<dbReference type="GO" id="GO:0005634">
    <property type="term" value="C:nucleus"/>
    <property type="evidence" value="ECO:0007669"/>
    <property type="project" value="UniProtKB-SubCell"/>
</dbReference>
<evidence type="ECO:0000256" key="6">
    <source>
        <dbReference type="ARBA" id="ARBA00023204"/>
    </source>
</evidence>
<dbReference type="InterPro" id="IPR036322">
    <property type="entry name" value="WD40_repeat_dom_sf"/>
</dbReference>
<dbReference type="Pfam" id="PF24105">
    <property type="entry name" value="Beta-prop_CAF1B_HIR1"/>
    <property type="match status" value="1"/>
</dbReference>
<keyword evidence="6" id="KW-0234">DNA repair</keyword>
<evidence type="ECO:0000256" key="3">
    <source>
        <dbReference type="ARBA" id="ARBA00022737"/>
    </source>
</evidence>
<keyword evidence="3" id="KW-0677">Repeat</keyword>
<evidence type="ECO:0000256" key="1">
    <source>
        <dbReference type="ARBA" id="ARBA00004123"/>
    </source>
</evidence>
<dbReference type="VEuPathDB" id="MicrosporidiaDB:DI09_39p80"/>
<feature type="signal peptide" evidence="8">
    <location>
        <begin position="1"/>
        <end position="20"/>
    </location>
</feature>
<dbReference type="GO" id="GO:0006334">
    <property type="term" value="P:nucleosome assembly"/>
    <property type="evidence" value="ECO:0007669"/>
    <property type="project" value="TreeGrafter"/>
</dbReference>
<dbReference type="GO" id="GO:0006335">
    <property type="term" value="P:DNA replication-dependent chromatin assembly"/>
    <property type="evidence" value="ECO:0007669"/>
    <property type="project" value="InterPro"/>
</dbReference>
<evidence type="ECO:0000313" key="11">
    <source>
        <dbReference type="Proteomes" id="UP000029725"/>
    </source>
</evidence>
<dbReference type="EMBL" id="JMKJ01000332">
    <property type="protein sequence ID" value="KGG51314.1"/>
    <property type="molecule type" value="Genomic_DNA"/>
</dbReference>
<organism evidence="10 11">
    <name type="scientific">Mitosporidium daphniae</name>
    <dbReference type="NCBI Taxonomy" id="1485682"/>
    <lineage>
        <taxon>Eukaryota</taxon>
        <taxon>Fungi</taxon>
        <taxon>Fungi incertae sedis</taxon>
        <taxon>Microsporidia</taxon>
        <taxon>Mitosporidium</taxon>
    </lineage>
</organism>
<evidence type="ECO:0000256" key="2">
    <source>
        <dbReference type="ARBA" id="ARBA00022574"/>
    </source>
</evidence>
<keyword evidence="7" id="KW-0539">Nucleus</keyword>
<dbReference type="GeneID" id="25259804"/>
<dbReference type="OrthoDB" id="71227at2759"/>
<dbReference type="Proteomes" id="UP000029725">
    <property type="component" value="Unassembled WGS sequence"/>
</dbReference>
<feature type="chain" id="PRO_5001941945" description="CAF1B/HIR1 beta-propeller domain-containing protein" evidence="8">
    <location>
        <begin position="21"/>
        <end position="403"/>
    </location>
</feature>
<evidence type="ECO:0000256" key="7">
    <source>
        <dbReference type="ARBA" id="ARBA00023242"/>
    </source>
</evidence>
<keyword evidence="4" id="KW-0227">DNA damage</keyword>
<keyword evidence="11" id="KW-1185">Reference proteome</keyword>
<accession>A0A098VR77</accession>
<sequence length="403" mass="44545">MVSIFWLFLGALLILWSLQARSPNAELGMASTDASDQNGSENQETWNPIVICRIADSEDIYDLKWSPCGSFIILALTNNNTVIWCYSTGNAHACYPLGKITRILRDHSHFVQGISLDPLGFLFATQSSDRYRMFLVILRSVKVYSYENHKKFSTKCIHILSRVPSNQCAEVSGKPTYAKLFNDETLVTFFRRLSFSPDGSILATPCGIIADATSPFARRQHLCLFLYSRASLLTTAQAMPSIVLGPFDKAPVVVRFHPSLFQLIGGTSLISLPYAMVFAVGTQDSVIIYRTDRASPLVVLNGMHFAAITDLCWTKICKDDSIVLVISSTDGFCSSIVFENNELGTIYAGQVEETIVEPEETIVEPKETIVQSAPCISSKDVVRALSSSISKRSLEAEIQSFVC</sequence>
<dbReference type="PANTHER" id="PTHR15271:SF4">
    <property type="entry name" value="CHROMATIN ASSEMBLY FACTOR 1 SUBUNIT B"/>
    <property type="match status" value="1"/>
</dbReference>
<gene>
    <name evidence="10" type="ORF">DI09_39p80</name>
</gene>
<evidence type="ECO:0000256" key="8">
    <source>
        <dbReference type="SAM" id="SignalP"/>
    </source>
</evidence>
<evidence type="ECO:0000313" key="10">
    <source>
        <dbReference type="EMBL" id="KGG51314.1"/>
    </source>
</evidence>
<dbReference type="HOGENOM" id="CLU_683497_0_0_1"/>
<dbReference type="InterPro" id="IPR055410">
    <property type="entry name" value="Beta-prop_CAF1B_HIR1"/>
</dbReference>
<dbReference type="AlphaFoldDB" id="A0A098VR77"/>
<keyword evidence="8" id="KW-0732">Signal</keyword>
<dbReference type="GO" id="GO:0033186">
    <property type="term" value="C:CAF-1 complex"/>
    <property type="evidence" value="ECO:0007669"/>
    <property type="project" value="TreeGrafter"/>
</dbReference>